<organism evidence="3 4">
    <name type="scientific">Helianthus annuus</name>
    <name type="common">Common sunflower</name>
    <dbReference type="NCBI Taxonomy" id="4232"/>
    <lineage>
        <taxon>Eukaryota</taxon>
        <taxon>Viridiplantae</taxon>
        <taxon>Streptophyta</taxon>
        <taxon>Embryophyta</taxon>
        <taxon>Tracheophyta</taxon>
        <taxon>Spermatophyta</taxon>
        <taxon>Magnoliopsida</taxon>
        <taxon>eudicotyledons</taxon>
        <taxon>Gunneridae</taxon>
        <taxon>Pentapetalae</taxon>
        <taxon>asterids</taxon>
        <taxon>campanulids</taxon>
        <taxon>Asterales</taxon>
        <taxon>Asteraceae</taxon>
        <taxon>Asteroideae</taxon>
        <taxon>Heliantheae alliance</taxon>
        <taxon>Heliantheae</taxon>
        <taxon>Helianthus</taxon>
    </lineage>
</organism>
<dbReference type="AlphaFoldDB" id="A0A251SIA7"/>
<gene>
    <name evidence="3" type="ORF">HannXRQ_Chr14g0447161</name>
    <name evidence="2" type="ORF">HanXRQr2_Chr14g0649931</name>
</gene>
<dbReference type="EMBL" id="CM007903">
    <property type="protein sequence ID" value="OTF98574.1"/>
    <property type="molecule type" value="Genomic_DNA"/>
</dbReference>
<evidence type="ECO:0000313" key="2">
    <source>
        <dbReference type="EMBL" id="KAF5769577.1"/>
    </source>
</evidence>
<feature type="compositionally biased region" description="Polar residues" evidence="1">
    <location>
        <begin position="8"/>
        <end position="32"/>
    </location>
</feature>
<dbReference type="InParanoid" id="A0A251SIA7"/>
<proteinExistence type="predicted"/>
<evidence type="ECO:0000313" key="3">
    <source>
        <dbReference type="EMBL" id="OTF98574.1"/>
    </source>
</evidence>
<keyword evidence="4" id="KW-1185">Reference proteome</keyword>
<sequence length="72" mass="7808">MALDSGQDAHTITPPLSNAQLVLSRRPFSTSGPHPKAAHHSRCHHSKAKHIRLLASLSCRYVLRSQVTEGSG</sequence>
<protein>
    <submittedName>
        <fullName evidence="3">Uncharacterized protein</fullName>
    </submittedName>
</protein>
<name>A0A251SIA7_HELAN</name>
<feature type="compositionally biased region" description="Basic residues" evidence="1">
    <location>
        <begin position="36"/>
        <end position="45"/>
    </location>
</feature>
<dbReference type="Proteomes" id="UP000215914">
    <property type="component" value="Chromosome 14"/>
</dbReference>
<reference evidence="2 4" key="1">
    <citation type="journal article" date="2017" name="Nature">
        <title>The sunflower genome provides insights into oil metabolism, flowering and Asterid evolution.</title>
        <authorList>
            <person name="Badouin H."/>
            <person name="Gouzy J."/>
            <person name="Grassa C.J."/>
            <person name="Murat F."/>
            <person name="Staton S.E."/>
            <person name="Cottret L."/>
            <person name="Lelandais-Briere C."/>
            <person name="Owens G.L."/>
            <person name="Carrere S."/>
            <person name="Mayjonade B."/>
            <person name="Legrand L."/>
            <person name="Gill N."/>
            <person name="Kane N.C."/>
            <person name="Bowers J.E."/>
            <person name="Hubner S."/>
            <person name="Bellec A."/>
            <person name="Berard A."/>
            <person name="Berges H."/>
            <person name="Blanchet N."/>
            <person name="Boniface M.C."/>
            <person name="Brunel D."/>
            <person name="Catrice O."/>
            <person name="Chaidir N."/>
            <person name="Claudel C."/>
            <person name="Donnadieu C."/>
            <person name="Faraut T."/>
            <person name="Fievet G."/>
            <person name="Helmstetter N."/>
            <person name="King M."/>
            <person name="Knapp S.J."/>
            <person name="Lai Z."/>
            <person name="Le Paslier M.C."/>
            <person name="Lippi Y."/>
            <person name="Lorenzon L."/>
            <person name="Mandel J.R."/>
            <person name="Marage G."/>
            <person name="Marchand G."/>
            <person name="Marquand E."/>
            <person name="Bret-Mestries E."/>
            <person name="Morien E."/>
            <person name="Nambeesan S."/>
            <person name="Nguyen T."/>
            <person name="Pegot-Espagnet P."/>
            <person name="Pouilly N."/>
            <person name="Raftis F."/>
            <person name="Sallet E."/>
            <person name="Schiex T."/>
            <person name="Thomas J."/>
            <person name="Vandecasteele C."/>
            <person name="Vares D."/>
            <person name="Vear F."/>
            <person name="Vautrin S."/>
            <person name="Crespi M."/>
            <person name="Mangin B."/>
            <person name="Burke J.M."/>
            <person name="Salse J."/>
            <person name="Munos S."/>
            <person name="Vincourt P."/>
            <person name="Rieseberg L.H."/>
            <person name="Langlade N.B."/>
        </authorList>
    </citation>
    <scope>NUCLEOTIDE SEQUENCE [LARGE SCALE GENOMIC DNA]</scope>
    <source>
        <strain evidence="4">cv. SF193</strain>
        <tissue evidence="2">Leaves</tissue>
    </source>
</reference>
<reference evidence="2" key="3">
    <citation type="submission" date="2020-06" db="EMBL/GenBank/DDBJ databases">
        <title>Helianthus annuus Genome sequencing and assembly Release 2.</title>
        <authorList>
            <person name="Gouzy J."/>
            <person name="Langlade N."/>
            <person name="Munos S."/>
        </authorList>
    </citation>
    <scope>NUCLEOTIDE SEQUENCE</scope>
    <source>
        <tissue evidence="2">Leaves</tissue>
    </source>
</reference>
<feature type="region of interest" description="Disordered" evidence="1">
    <location>
        <begin position="1"/>
        <end position="45"/>
    </location>
</feature>
<reference evidence="3" key="2">
    <citation type="submission" date="2017-02" db="EMBL/GenBank/DDBJ databases">
        <title>Sunflower complete genome.</title>
        <authorList>
            <person name="Langlade N."/>
            <person name="Munos S."/>
        </authorList>
    </citation>
    <scope>NUCLEOTIDE SEQUENCE [LARGE SCALE GENOMIC DNA]</scope>
    <source>
        <tissue evidence="3">Leaves</tissue>
    </source>
</reference>
<evidence type="ECO:0000256" key="1">
    <source>
        <dbReference type="SAM" id="MobiDB-lite"/>
    </source>
</evidence>
<evidence type="ECO:0000313" key="4">
    <source>
        <dbReference type="Proteomes" id="UP000215914"/>
    </source>
</evidence>
<dbReference type="EMBL" id="MNCJ02000329">
    <property type="protein sequence ID" value="KAF5769577.1"/>
    <property type="molecule type" value="Genomic_DNA"/>
</dbReference>
<dbReference type="Gramene" id="mRNA:HanXRQr2_Chr14g0649931">
    <property type="protein sequence ID" value="mRNA:HanXRQr2_Chr14g0649931"/>
    <property type="gene ID" value="HanXRQr2_Chr14g0649931"/>
</dbReference>
<accession>A0A251SIA7</accession>